<feature type="domain" description="Endonuclease GajA/Old nuclease/RecF-like AAA" evidence="1">
    <location>
        <begin position="2"/>
        <end position="394"/>
    </location>
</feature>
<dbReference type="PANTHER" id="PTHR43581">
    <property type="entry name" value="ATP/GTP PHOSPHATASE"/>
    <property type="match status" value="1"/>
</dbReference>
<protein>
    <recommendedName>
        <fullName evidence="1">Endonuclease GajA/Old nuclease/RecF-like AAA domain-containing protein</fullName>
    </recommendedName>
</protein>
<dbReference type="PANTHER" id="PTHR43581:SF4">
    <property type="entry name" value="ATP_GTP PHOSPHATASE"/>
    <property type="match status" value="1"/>
</dbReference>
<dbReference type="InterPro" id="IPR051396">
    <property type="entry name" value="Bact_Antivir_Def_Nuclease"/>
</dbReference>
<evidence type="ECO:0000259" key="1">
    <source>
        <dbReference type="Pfam" id="PF13175"/>
    </source>
</evidence>
<proteinExistence type="predicted"/>
<dbReference type="Proteomes" id="UP000000493">
    <property type="component" value="Chromosome"/>
</dbReference>
<reference evidence="3" key="1">
    <citation type="submission" date="2011-06" db="EMBL/GenBank/DDBJ databases">
        <title>The complete genome of chromosome of Runella slithyformis DSM 19594.</title>
        <authorList>
            <consortium name="US DOE Joint Genome Institute (JGI-PGF)"/>
            <person name="Lucas S."/>
            <person name="Han J."/>
            <person name="Lapidus A."/>
            <person name="Bruce D."/>
            <person name="Goodwin L."/>
            <person name="Pitluck S."/>
            <person name="Peters L."/>
            <person name="Kyrpides N."/>
            <person name="Mavromatis K."/>
            <person name="Ivanova N."/>
            <person name="Ovchinnikova G."/>
            <person name="Zhang X."/>
            <person name="Misra M."/>
            <person name="Detter J.C."/>
            <person name="Tapia R."/>
            <person name="Han C."/>
            <person name="Land M."/>
            <person name="Hauser L."/>
            <person name="Markowitz V."/>
            <person name="Cheng J.-F."/>
            <person name="Hugenholtz P."/>
            <person name="Woyke T."/>
            <person name="Wu D."/>
            <person name="Tindall B."/>
            <person name="Faehrich R."/>
            <person name="Brambilla E."/>
            <person name="Klenk H.-P."/>
            <person name="Eisen J.A."/>
        </authorList>
    </citation>
    <scope>NUCLEOTIDE SEQUENCE [LARGE SCALE GENOMIC DNA]</scope>
    <source>
        <strain evidence="3">ATCC 29530 / DSM 19594 / LMG 11500 / NCIMB 11436 / LSU 4</strain>
    </source>
</reference>
<sequence>MTIELHNFGPIKYFKFDLDRDLHAIFGKNNIGKSYALSAVYLLLKGLTSYRSERVRYFESEEFYYFYGRIFPKSFKEAIDEKIANIGSESISITAECENSLKEIISRDFLIAINQSFNNSFSFDIIQNKYTNRPLKIGIKTNFMSILLEMNDKKDKGLQISSIKMQSDISIKKLNTNRHYRESDSSLTFYYNSKTQAINQIEQCIGICLQKGLWPNIQNVYFLPASRSGLYNALSTFGAIMAELSQSRTLLRSKIELPNISEPVSDYFLNLSSVRNTKGNAEFADLAKDIEQQILQGKISFNSKTKKFFYQPENLGIELDLSVTSSMISEIAPIVAHLKFILSQREGRRTKSLLFIEEPEAHLHPEIQVKLIEFFVRLIDQNVKVVMTSHSNYIFNKLSNLIIGKKVDANRLSISLMKMGKEGSEAQKDAMGVDEYGIEDQNFADIAEQLYDERVQLIDELNQKLS</sequence>
<dbReference type="SUPFAM" id="SSF52540">
    <property type="entry name" value="P-loop containing nucleoside triphosphate hydrolases"/>
    <property type="match status" value="1"/>
</dbReference>
<gene>
    <name evidence="2" type="ordered locus">Runsl_0551</name>
</gene>
<dbReference type="EMBL" id="CP002859">
    <property type="protein sequence ID" value="AEI46994.1"/>
    <property type="molecule type" value="Genomic_DNA"/>
</dbReference>
<dbReference type="Pfam" id="PF13175">
    <property type="entry name" value="AAA_15"/>
    <property type="match status" value="1"/>
</dbReference>
<dbReference type="Gene3D" id="3.40.50.300">
    <property type="entry name" value="P-loop containing nucleotide triphosphate hydrolases"/>
    <property type="match status" value="1"/>
</dbReference>
<name>A0A7U4E4E8_RUNSL</name>
<dbReference type="AlphaFoldDB" id="A0A7U4E4E8"/>
<evidence type="ECO:0000313" key="3">
    <source>
        <dbReference type="Proteomes" id="UP000000493"/>
    </source>
</evidence>
<dbReference type="KEGG" id="rsi:Runsl_0551"/>
<organism evidence="2 3">
    <name type="scientific">Runella slithyformis (strain ATCC 29530 / DSM 19594 / LMG 11500 / NCIMB 11436 / LSU 4)</name>
    <dbReference type="NCBI Taxonomy" id="761193"/>
    <lineage>
        <taxon>Bacteria</taxon>
        <taxon>Pseudomonadati</taxon>
        <taxon>Bacteroidota</taxon>
        <taxon>Cytophagia</taxon>
        <taxon>Cytophagales</taxon>
        <taxon>Spirosomataceae</taxon>
        <taxon>Runella</taxon>
    </lineage>
</organism>
<dbReference type="InterPro" id="IPR027417">
    <property type="entry name" value="P-loop_NTPase"/>
</dbReference>
<dbReference type="InterPro" id="IPR041685">
    <property type="entry name" value="AAA_GajA/Old/RecF-like"/>
</dbReference>
<accession>A0A7U4E4E8</accession>
<evidence type="ECO:0000313" key="2">
    <source>
        <dbReference type="EMBL" id="AEI46994.1"/>
    </source>
</evidence>
<reference evidence="2 3" key="2">
    <citation type="journal article" date="2012" name="Stand. Genomic Sci.">
        <title>Complete genome sequence of the aquatic bacterium Runella slithyformis type strain (LSU 4(T)).</title>
        <authorList>
            <person name="Copeland A."/>
            <person name="Zhang X."/>
            <person name="Misra M."/>
            <person name="Lapidus A."/>
            <person name="Nolan M."/>
            <person name="Lucas S."/>
            <person name="Deshpande S."/>
            <person name="Cheng J.F."/>
            <person name="Tapia R."/>
            <person name="Goodwin L.A."/>
            <person name="Pitluck S."/>
            <person name="Liolios K."/>
            <person name="Pagani I."/>
            <person name="Ivanova N."/>
            <person name="Mikhailova N."/>
            <person name="Pati A."/>
            <person name="Chen A."/>
            <person name="Palaniappan K."/>
            <person name="Land M."/>
            <person name="Hauser L."/>
            <person name="Pan C."/>
            <person name="Jeffries C.D."/>
            <person name="Detter J.C."/>
            <person name="Brambilla E.M."/>
            <person name="Rohde M."/>
            <person name="Djao O.D."/>
            <person name="Goker M."/>
            <person name="Sikorski J."/>
            <person name="Tindall B.J."/>
            <person name="Woyke T."/>
            <person name="Bristow J."/>
            <person name="Eisen J.A."/>
            <person name="Markowitz V."/>
            <person name="Hugenholtz P."/>
            <person name="Kyrpides N.C."/>
            <person name="Klenk H.P."/>
            <person name="Mavromatis K."/>
        </authorList>
    </citation>
    <scope>NUCLEOTIDE SEQUENCE [LARGE SCALE GENOMIC DNA]</scope>
    <source>
        <strain evidence="3">ATCC 29530 / DSM 19594 / LMG 11500 / NCIMB 11436 / LSU 4</strain>
    </source>
</reference>
<keyword evidence="3" id="KW-1185">Reference proteome</keyword>